<dbReference type="InterPro" id="IPR001806">
    <property type="entry name" value="Small_GTPase"/>
</dbReference>
<dbReference type="Proteomes" id="UP001470230">
    <property type="component" value="Unassembled WGS sequence"/>
</dbReference>
<gene>
    <name evidence="2" type="ORF">M9Y10_043315</name>
</gene>
<dbReference type="SUPFAM" id="SSF52540">
    <property type="entry name" value="P-loop containing nucleoside triphosphate hydrolases"/>
    <property type="match status" value="1"/>
</dbReference>
<dbReference type="Gene3D" id="3.40.50.300">
    <property type="entry name" value="P-loop containing nucleotide triphosphate hydrolases"/>
    <property type="match status" value="1"/>
</dbReference>
<dbReference type="SMART" id="SM00174">
    <property type="entry name" value="RHO"/>
    <property type="match status" value="1"/>
</dbReference>
<dbReference type="NCBIfam" id="TIGR00231">
    <property type="entry name" value="small_GTP"/>
    <property type="match status" value="1"/>
</dbReference>
<dbReference type="EMBL" id="JAPFFF010000008">
    <property type="protein sequence ID" value="KAK8884209.1"/>
    <property type="molecule type" value="Genomic_DNA"/>
</dbReference>
<protein>
    <submittedName>
        <fullName evidence="2">Uncharacterized protein</fullName>
    </submittedName>
</protein>
<dbReference type="PRINTS" id="PR00449">
    <property type="entry name" value="RASTRNSFRMNG"/>
</dbReference>
<dbReference type="SMART" id="SM00173">
    <property type="entry name" value="RAS"/>
    <property type="match status" value="1"/>
</dbReference>
<proteinExistence type="predicted"/>
<dbReference type="Pfam" id="PF00071">
    <property type="entry name" value="Ras"/>
    <property type="match status" value="1"/>
</dbReference>
<name>A0ABR2JZC7_9EUKA</name>
<evidence type="ECO:0000256" key="1">
    <source>
        <dbReference type="ARBA" id="ARBA00022741"/>
    </source>
</evidence>
<dbReference type="PROSITE" id="PS51419">
    <property type="entry name" value="RAB"/>
    <property type="match status" value="1"/>
</dbReference>
<comment type="caution">
    <text evidence="2">The sequence shown here is derived from an EMBL/GenBank/DDBJ whole genome shotgun (WGS) entry which is preliminary data.</text>
</comment>
<sequence length="215" mass="23893">MSSFPDPDYKFKICVIGSAGCGKTAMVDQLINGSFSEQTKTTVGVDYRPYQFTIKDYIVQLELWDTAGQETYKSVAKTYFRNACGCVLVFDTTEQASFNELTFWLQQFRQLADPNALILLVGNKVDLENKRQIQPDVAEQFAKDNMLSYLETSALTGQNIRETFERIAHGLFDLVKSGKLQTKGGSKTVLPQENEPTLTEIADELPNITGGGCGC</sequence>
<reference evidence="2 3" key="1">
    <citation type="submission" date="2024-04" db="EMBL/GenBank/DDBJ databases">
        <title>Tritrichomonas musculus Genome.</title>
        <authorList>
            <person name="Alves-Ferreira E."/>
            <person name="Grigg M."/>
            <person name="Lorenzi H."/>
            <person name="Galac M."/>
        </authorList>
    </citation>
    <scope>NUCLEOTIDE SEQUENCE [LARGE SCALE GENOMIC DNA]</scope>
    <source>
        <strain evidence="2 3">EAF2021</strain>
    </source>
</reference>
<dbReference type="CDD" id="cd00154">
    <property type="entry name" value="Rab"/>
    <property type="match status" value="1"/>
</dbReference>
<dbReference type="InterPro" id="IPR005225">
    <property type="entry name" value="Small_GTP-bd"/>
</dbReference>
<organism evidence="2 3">
    <name type="scientific">Tritrichomonas musculus</name>
    <dbReference type="NCBI Taxonomy" id="1915356"/>
    <lineage>
        <taxon>Eukaryota</taxon>
        <taxon>Metamonada</taxon>
        <taxon>Parabasalia</taxon>
        <taxon>Tritrichomonadida</taxon>
        <taxon>Tritrichomonadidae</taxon>
        <taxon>Tritrichomonas</taxon>
    </lineage>
</organism>
<keyword evidence="3" id="KW-1185">Reference proteome</keyword>
<evidence type="ECO:0000313" key="2">
    <source>
        <dbReference type="EMBL" id="KAK8884209.1"/>
    </source>
</evidence>
<dbReference type="PROSITE" id="PS51421">
    <property type="entry name" value="RAS"/>
    <property type="match status" value="1"/>
</dbReference>
<dbReference type="InterPro" id="IPR027417">
    <property type="entry name" value="P-loop_NTPase"/>
</dbReference>
<dbReference type="PANTHER" id="PTHR47978">
    <property type="match status" value="1"/>
</dbReference>
<accession>A0ABR2JZC7</accession>
<dbReference type="PROSITE" id="PS51417">
    <property type="entry name" value="ARF"/>
    <property type="match status" value="1"/>
</dbReference>
<keyword evidence="1" id="KW-0547">Nucleotide-binding</keyword>
<dbReference type="SMART" id="SM00175">
    <property type="entry name" value="RAB"/>
    <property type="match status" value="1"/>
</dbReference>
<dbReference type="SMART" id="SM00176">
    <property type="entry name" value="RAN"/>
    <property type="match status" value="1"/>
</dbReference>
<evidence type="ECO:0000313" key="3">
    <source>
        <dbReference type="Proteomes" id="UP001470230"/>
    </source>
</evidence>